<gene>
    <name evidence="2" type="ORF">ACFP57_06580</name>
</gene>
<comment type="caution">
    <text evidence="2">The sequence shown here is derived from an EMBL/GenBank/DDBJ whole genome shotgun (WGS) entry which is preliminary data.</text>
</comment>
<evidence type="ECO:0000313" key="2">
    <source>
        <dbReference type="EMBL" id="MFC6396651.1"/>
    </source>
</evidence>
<accession>A0ABW1X0H6</accession>
<feature type="compositionally biased region" description="Polar residues" evidence="1">
    <location>
        <begin position="208"/>
        <end position="217"/>
    </location>
</feature>
<name>A0ABW1X0H6_9ACTN</name>
<reference evidence="3" key="1">
    <citation type="journal article" date="2019" name="Int. J. Syst. Evol. Microbiol.">
        <title>The Global Catalogue of Microorganisms (GCM) 10K type strain sequencing project: providing services to taxonomists for standard genome sequencing and annotation.</title>
        <authorList>
            <consortium name="The Broad Institute Genomics Platform"/>
            <consortium name="The Broad Institute Genome Sequencing Center for Infectious Disease"/>
            <person name="Wu L."/>
            <person name="Ma J."/>
        </authorList>
    </citation>
    <scope>NUCLEOTIDE SEQUENCE [LARGE SCALE GENOMIC DNA]</scope>
    <source>
        <strain evidence="3">CGMCC 1.15277</strain>
    </source>
</reference>
<feature type="region of interest" description="Disordered" evidence="1">
    <location>
        <begin position="184"/>
        <end position="217"/>
    </location>
</feature>
<protein>
    <submittedName>
        <fullName evidence="2">Uncharacterized protein</fullName>
    </submittedName>
</protein>
<evidence type="ECO:0000313" key="3">
    <source>
        <dbReference type="Proteomes" id="UP001596266"/>
    </source>
</evidence>
<organism evidence="2 3">
    <name type="scientific">Luteococcus sanguinis</name>
    <dbReference type="NCBI Taxonomy" id="174038"/>
    <lineage>
        <taxon>Bacteria</taxon>
        <taxon>Bacillati</taxon>
        <taxon>Actinomycetota</taxon>
        <taxon>Actinomycetes</taxon>
        <taxon>Propionibacteriales</taxon>
        <taxon>Propionibacteriaceae</taxon>
        <taxon>Luteococcus</taxon>
    </lineage>
</organism>
<feature type="compositionally biased region" description="Low complexity" evidence="1">
    <location>
        <begin position="187"/>
        <end position="201"/>
    </location>
</feature>
<dbReference type="RefSeq" id="WP_343884365.1">
    <property type="nucleotide sequence ID" value="NZ_BAAAKI010000001.1"/>
</dbReference>
<dbReference type="EMBL" id="JBHSUA010000015">
    <property type="protein sequence ID" value="MFC6396651.1"/>
    <property type="molecule type" value="Genomic_DNA"/>
</dbReference>
<proteinExistence type="predicted"/>
<dbReference type="Proteomes" id="UP001596266">
    <property type="component" value="Unassembled WGS sequence"/>
</dbReference>
<sequence length="217" mass="23203">MTRYAFHGFIAGMGTAEGTRLVVGHWPESPLGSFTDVMVERADGHRILLAPSEDVADFVTATYHFDEHVLTPVTCAVDAPLEGSSQLWCVEAGPLRLTFASGSRTALGRLLAAIPRQVATAPAFCRLTDLPARVVGLRTAGTAGNGRREFYGARDVREITSLEATWEGEDLGALRRVSPPVRFGFGSTPTRPSVTTVTTTVDEPAGPPTTNGPLRVR</sequence>
<keyword evidence="3" id="KW-1185">Reference proteome</keyword>
<evidence type="ECO:0000256" key="1">
    <source>
        <dbReference type="SAM" id="MobiDB-lite"/>
    </source>
</evidence>